<dbReference type="PANTHER" id="PTHR10344">
    <property type="entry name" value="THYMIDYLATE KINASE"/>
    <property type="match status" value="1"/>
</dbReference>
<evidence type="ECO:0000313" key="11">
    <source>
        <dbReference type="Proteomes" id="UP001302274"/>
    </source>
</evidence>
<feature type="binding site" evidence="8">
    <location>
        <begin position="27"/>
        <end position="34"/>
    </location>
    <ligand>
        <name>ATP</name>
        <dbReference type="ChEBI" id="CHEBI:30616"/>
    </ligand>
</feature>
<protein>
    <recommendedName>
        <fullName evidence="8">Thymidylate kinase</fullName>
        <ecNumber evidence="8">2.7.4.9</ecNumber>
    </recommendedName>
    <alternativeName>
        <fullName evidence="8">dTMP kinase</fullName>
    </alternativeName>
</protein>
<dbReference type="Pfam" id="PF02223">
    <property type="entry name" value="Thymidylate_kin"/>
    <property type="match status" value="1"/>
</dbReference>
<evidence type="ECO:0000256" key="3">
    <source>
        <dbReference type="ARBA" id="ARBA00022727"/>
    </source>
</evidence>
<evidence type="ECO:0000256" key="8">
    <source>
        <dbReference type="HAMAP-Rule" id="MF_00165"/>
    </source>
</evidence>
<dbReference type="CDD" id="cd01672">
    <property type="entry name" value="TMPK"/>
    <property type="match status" value="1"/>
</dbReference>
<gene>
    <name evidence="8 10" type="primary">tmk</name>
    <name evidence="10" type="ORF">SHI21_18975</name>
</gene>
<evidence type="ECO:0000256" key="5">
    <source>
        <dbReference type="ARBA" id="ARBA00022777"/>
    </source>
</evidence>
<comment type="similarity">
    <text evidence="1 8">Belongs to the thymidylate kinase family.</text>
</comment>
<dbReference type="InterPro" id="IPR027417">
    <property type="entry name" value="P-loop_NTPase"/>
</dbReference>
<evidence type="ECO:0000256" key="6">
    <source>
        <dbReference type="ARBA" id="ARBA00022840"/>
    </source>
</evidence>
<keyword evidence="3 8" id="KW-0545">Nucleotide biosynthesis</keyword>
<dbReference type="PANTHER" id="PTHR10344:SF4">
    <property type="entry name" value="UMP-CMP KINASE 2, MITOCHONDRIAL"/>
    <property type="match status" value="1"/>
</dbReference>
<dbReference type="HAMAP" id="MF_00165">
    <property type="entry name" value="Thymidylate_kinase"/>
    <property type="match status" value="1"/>
</dbReference>
<evidence type="ECO:0000256" key="2">
    <source>
        <dbReference type="ARBA" id="ARBA00022679"/>
    </source>
</evidence>
<dbReference type="EMBL" id="JAYGJQ010000003">
    <property type="protein sequence ID" value="MEA9358326.1"/>
    <property type="molecule type" value="Genomic_DNA"/>
</dbReference>
<proteinExistence type="inferred from homology"/>
<evidence type="ECO:0000256" key="1">
    <source>
        <dbReference type="ARBA" id="ARBA00009776"/>
    </source>
</evidence>
<dbReference type="RefSeq" id="WP_323578677.1">
    <property type="nucleotide sequence ID" value="NZ_JAYGJQ010000003.1"/>
</dbReference>
<organism evidence="10 11">
    <name type="scientific">Bacteriovorax antarcticus</name>
    <dbReference type="NCBI Taxonomy" id="3088717"/>
    <lineage>
        <taxon>Bacteria</taxon>
        <taxon>Pseudomonadati</taxon>
        <taxon>Bdellovibrionota</taxon>
        <taxon>Bacteriovoracia</taxon>
        <taxon>Bacteriovoracales</taxon>
        <taxon>Bacteriovoracaceae</taxon>
        <taxon>Bacteriovorax</taxon>
    </lineage>
</organism>
<sequence>MKEITQDLLNSFRSPAFPGSFFLSFEGIEGAGKSTQIIRLKTHLENKNFRVLVLREPGGTPFGEKMRQAILETKTEITPLAEAHLFAASRAQLLSEVVLKELAVPNTVIICDRYIDSSLVYQGHSRGLGVAEVLNIHNAFPLNLVPHLTFYLRIGVETSEKRQKMRNAPKDYFEAKGVEFYKKLVVGYDLVAELFPNRILKLDAEVNLDEMTMRITEVVDNLISHSRSDDTTNDEM</sequence>
<dbReference type="NCBIfam" id="TIGR00041">
    <property type="entry name" value="DTMP_kinase"/>
    <property type="match status" value="1"/>
</dbReference>
<dbReference type="Proteomes" id="UP001302274">
    <property type="component" value="Unassembled WGS sequence"/>
</dbReference>
<keyword evidence="4 8" id="KW-0547">Nucleotide-binding</keyword>
<name>A0ABU5VZ67_9BACT</name>
<reference evidence="10 11" key="1">
    <citation type="submission" date="2023-11" db="EMBL/GenBank/DDBJ databases">
        <title>A Novel Polar Bacteriovorax (B. antarcticus) Isolated from the Biocrust in Antarctica.</title>
        <authorList>
            <person name="Mun W."/>
            <person name="Choi S.Y."/>
            <person name="Mitchell R.J."/>
        </authorList>
    </citation>
    <scope>NUCLEOTIDE SEQUENCE [LARGE SCALE GENOMIC DNA]</scope>
    <source>
        <strain evidence="10 11">PP10</strain>
    </source>
</reference>
<dbReference type="EC" id="2.7.4.9" evidence="8"/>
<dbReference type="PROSITE" id="PS01331">
    <property type="entry name" value="THYMIDYLATE_KINASE"/>
    <property type="match status" value="1"/>
</dbReference>
<evidence type="ECO:0000259" key="9">
    <source>
        <dbReference type="Pfam" id="PF02223"/>
    </source>
</evidence>
<dbReference type="InterPro" id="IPR039430">
    <property type="entry name" value="Thymidylate_kin-like_dom"/>
</dbReference>
<evidence type="ECO:0000256" key="7">
    <source>
        <dbReference type="ARBA" id="ARBA00048743"/>
    </source>
</evidence>
<dbReference type="Gene3D" id="3.40.50.300">
    <property type="entry name" value="P-loop containing nucleotide triphosphate hydrolases"/>
    <property type="match status" value="1"/>
</dbReference>
<evidence type="ECO:0000256" key="4">
    <source>
        <dbReference type="ARBA" id="ARBA00022741"/>
    </source>
</evidence>
<dbReference type="InterPro" id="IPR018095">
    <property type="entry name" value="Thymidylate_kin_CS"/>
</dbReference>
<comment type="caution">
    <text evidence="10">The sequence shown here is derived from an EMBL/GenBank/DDBJ whole genome shotgun (WGS) entry which is preliminary data.</text>
</comment>
<dbReference type="SUPFAM" id="SSF52540">
    <property type="entry name" value="P-loop containing nucleoside triphosphate hydrolases"/>
    <property type="match status" value="1"/>
</dbReference>
<accession>A0ABU5VZ67</accession>
<feature type="domain" description="Thymidylate kinase-like" evidence="9">
    <location>
        <begin position="25"/>
        <end position="212"/>
    </location>
</feature>
<dbReference type="GO" id="GO:0004798">
    <property type="term" value="F:dTMP kinase activity"/>
    <property type="evidence" value="ECO:0007669"/>
    <property type="project" value="UniProtKB-EC"/>
</dbReference>
<comment type="function">
    <text evidence="8">Phosphorylation of dTMP to form dTDP in both de novo and salvage pathways of dTTP synthesis.</text>
</comment>
<keyword evidence="5 8" id="KW-0418">Kinase</keyword>
<keyword evidence="6 8" id="KW-0067">ATP-binding</keyword>
<evidence type="ECO:0000313" key="10">
    <source>
        <dbReference type="EMBL" id="MEA9358326.1"/>
    </source>
</evidence>
<dbReference type="InterPro" id="IPR018094">
    <property type="entry name" value="Thymidylate_kinase"/>
</dbReference>
<keyword evidence="11" id="KW-1185">Reference proteome</keyword>
<keyword evidence="2 8" id="KW-0808">Transferase</keyword>
<comment type="catalytic activity">
    <reaction evidence="7 8">
        <text>dTMP + ATP = dTDP + ADP</text>
        <dbReference type="Rhea" id="RHEA:13517"/>
        <dbReference type="ChEBI" id="CHEBI:30616"/>
        <dbReference type="ChEBI" id="CHEBI:58369"/>
        <dbReference type="ChEBI" id="CHEBI:63528"/>
        <dbReference type="ChEBI" id="CHEBI:456216"/>
        <dbReference type="EC" id="2.7.4.9"/>
    </reaction>
</comment>